<dbReference type="EMBL" id="UOGA01000039">
    <property type="protein sequence ID" value="VAX15469.1"/>
    <property type="molecule type" value="Genomic_DNA"/>
</dbReference>
<dbReference type="InterPro" id="IPR050834">
    <property type="entry name" value="Glycosyltransf_2"/>
</dbReference>
<protein>
    <recommendedName>
        <fullName evidence="2">Glycosyltransferase 2-like domain-containing protein</fullName>
    </recommendedName>
</protein>
<gene>
    <name evidence="3" type="ORF">MNBD_NITROSPINAE04-1326</name>
</gene>
<feature type="non-terminal residue" evidence="3">
    <location>
        <position position="1"/>
    </location>
</feature>
<keyword evidence="1" id="KW-1133">Transmembrane helix</keyword>
<dbReference type="SUPFAM" id="SSF53448">
    <property type="entry name" value="Nucleotide-diphospho-sugar transferases"/>
    <property type="match status" value="1"/>
</dbReference>
<evidence type="ECO:0000259" key="2">
    <source>
        <dbReference type="Pfam" id="PF00535"/>
    </source>
</evidence>
<dbReference type="Pfam" id="PF00535">
    <property type="entry name" value="Glycos_transf_2"/>
    <property type="match status" value="1"/>
</dbReference>
<reference evidence="3" key="1">
    <citation type="submission" date="2018-06" db="EMBL/GenBank/DDBJ databases">
        <authorList>
            <person name="Zhirakovskaya E."/>
        </authorList>
    </citation>
    <scope>NUCLEOTIDE SEQUENCE</scope>
</reference>
<keyword evidence="1" id="KW-0812">Transmembrane</keyword>
<proteinExistence type="predicted"/>
<dbReference type="Gene3D" id="3.90.550.10">
    <property type="entry name" value="Spore Coat Polysaccharide Biosynthesis Protein SpsA, Chain A"/>
    <property type="match status" value="1"/>
</dbReference>
<sequence length="325" mass="35194">GDCLKAALASEDDNFNVIVVDDCSDDDSIEIISRYPCKLIRLKAHAGASGARNAGARAADGEILFFTDSDCLLTKNALAIARRSLTKLGGNFIVGGTYTKKPFDPGFFSMFQSVFINYSETKKADNPAYIAGHAMAIYADTFRAGGGFNEDVYPILEDVDFSLMMVRKGYKLVIDPSLLVRHIFNFSFTDSIRNAFTKARHWARYSAAHGDLFTDSGTASLELKTTAMLFLASTALIITGFALDSTAPFYLTIAVALLWIGMIKKQLAVFLETGGAFFALLAAVYYFTLFQLSASSGAFTGLATTFLKTGKKPGAGLAPDKQQPR</sequence>
<organism evidence="3">
    <name type="scientific">hydrothermal vent metagenome</name>
    <dbReference type="NCBI Taxonomy" id="652676"/>
    <lineage>
        <taxon>unclassified sequences</taxon>
        <taxon>metagenomes</taxon>
        <taxon>ecological metagenomes</taxon>
    </lineage>
</organism>
<dbReference type="InterPro" id="IPR001173">
    <property type="entry name" value="Glyco_trans_2-like"/>
</dbReference>
<evidence type="ECO:0000256" key="1">
    <source>
        <dbReference type="SAM" id="Phobius"/>
    </source>
</evidence>
<evidence type="ECO:0000313" key="3">
    <source>
        <dbReference type="EMBL" id="VAX15469.1"/>
    </source>
</evidence>
<feature type="transmembrane region" description="Helical" evidence="1">
    <location>
        <begin position="227"/>
        <end position="260"/>
    </location>
</feature>
<dbReference type="InterPro" id="IPR029044">
    <property type="entry name" value="Nucleotide-diphossugar_trans"/>
</dbReference>
<dbReference type="PANTHER" id="PTHR43685:SF3">
    <property type="entry name" value="SLR2126 PROTEIN"/>
    <property type="match status" value="1"/>
</dbReference>
<accession>A0A3B1BB83</accession>
<feature type="domain" description="Glycosyltransferase 2-like" evidence="2">
    <location>
        <begin position="2"/>
        <end position="128"/>
    </location>
</feature>
<dbReference type="PANTHER" id="PTHR43685">
    <property type="entry name" value="GLYCOSYLTRANSFERASE"/>
    <property type="match status" value="1"/>
</dbReference>
<dbReference type="AlphaFoldDB" id="A0A3B1BB83"/>
<feature type="transmembrane region" description="Helical" evidence="1">
    <location>
        <begin position="267"/>
        <end position="287"/>
    </location>
</feature>
<name>A0A3B1BB83_9ZZZZ</name>
<keyword evidence="1" id="KW-0472">Membrane</keyword>